<protein>
    <recommendedName>
        <fullName evidence="4">DUF3515 family protein</fullName>
    </recommendedName>
</protein>
<keyword evidence="1" id="KW-0732">Signal</keyword>
<gene>
    <name evidence="2" type="ORF">BJY28_000017</name>
</gene>
<evidence type="ECO:0000256" key="1">
    <source>
        <dbReference type="SAM" id="SignalP"/>
    </source>
</evidence>
<dbReference type="Pfam" id="PF12028">
    <property type="entry name" value="DUF3515"/>
    <property type="match status" value="1"/>
</dbReference>
<proteinExistence type="predicted"/>
<reference evidence="2 3" key="1">
    <citation type="submission" date="2020-07" db="EMBL/GenBank/DDBJ databases">
        <title>Sequencing the genomes of 1000 actinobacteria strains.</title>
        <authorList>
            <person name="Klenk H.-P."/>
        </authorList>
    </citation>
    <scope>NUCLEOTIDE SEQUENCE [LARGE SCALE GENOMIC DNA]</scope>
    <source>
        <strain evidence="2 3">DSM 24723</strain>
    </source>
</reference>
<dbReference type="Proteomes" id="UP000592181">
    <property type="component" value="Unassembled WGS sequence"/>
</dbReference>
<feature type="signal peptide" evidence="1">
    <location>
        <begin position="1"/>
        <end position="21"/>
    </location>
</feature>
<sequence>MRRLATCTALAALVLAGCSSAVEVAVPDAGGSSACATAAESWPQTLAGQPVAETDPADPAVRAWGDPAIIARCGVPALGPTTDSCAVVDGIDWVVEDLEDGSRVTTFGRDPAIEVLVPEDYGAPALLLPPLTEAAQDLPRNDLTCT</sequence>
<comment type="caution">
    <text evidence="2">The sequence shown here is derived from an EMBL/GenBank/DDBJ whole genome shotgun (WGS) entry which is preliminary data.</text>
</comment>
<organism evidence="2 3">
    <name type="scientific">Janibacter alkaliphilus</name>
    <dbReference type="NCBI Taxonomy" id="1069963"/>
    <lineage>
        <taxon>Bacteria</taxon>
        <taxon>Bacillati</taxon>
        <taxon>Actinomycetota</taxon>
        <taxon>Actinomycetes</taxon>
        <taxon>Micrococcales</taxon>
        <taxon>Intrasporangiaceae</taxon>
        <taxon>Janibacter</taxon>
    </lineage>
</organism>
<dbReference type="RefSeq" id="WP_179461203.1">
    <property type="nucleotide sequence ID" value="NZ_JACBZX010000001.1"/>
</dbReference>
<feature type="chain" id="PRO_5033068926" description="DUF3515 family protein" evidence="1">
    <location>
        <begin position="22"/>
        <end position="146"/>
    </location>
</feature>
<evidence type="ECO:0000313" key="2">
    <source>
        <dbReference type="EMBL" id="NYG35548.1"/>
    </source>
</evidence>
<dbReference type="EMBL" id="JACBZX010000001">
    <property type="protein sequence ID" value="NYG35548.1"/>
    <property type="molecule type" value="Genomic_DNA"/>
</dbReference>
<accession>A0A852WZB6</accession>
<dbReference type="AlphaFoldDB" id="A0A852WZB6"/>
<keyword evidence="3" id="KW-1185">Reference proteome</keyword>
<dbReference type="InterPro" id="IPR021903">
    <property type="entry name" value="DUF3515"/>
</dbReference>
<name>A0A852WZB6_9MICO</name>
<evidence type="ECO:0008006" key="4">
    <source>
        <dbReference type="Google" id="ProtNLM"/>
    </source>
</evidence>
<dbReference type="PROSITE" id="PS51257">
    <property type="entry name" value="PROKAR_LIPOPROTEIN"/>
    <property type="match status" value="1"/>
</dbReference>
<evidence type="ECO:0000313" key="3">
    <source>
        <dbReference type="Proteomes" id="UP000592181"/>
    </source>
</evidence>